<dbReference type="Proteomes" id="UP000501753">
    <property type="component" value="Chromosome"/>
</dbReference>
<dbReference type="AlphaFoldDB" id="A0A3Q9KQ25"/>
<proteinExistence type="predicted"/>
<dbReference type="PANTHER" id="PTHR43792:SF1">
    <property type="entry name" value="N-ACETYLTRANSFERASE DOMAIN-CONTAINING PROTEIN"/>
    <property type="match status" value="1"/>
</dbReference>
<evidence type="ECO:0000313" key="5">
    <source>
        <dbReference type="Proteomes" id="UP000501753"/>
    </source>
</evidence>
<feature type="domain" description="N-acetyltransferase" evidence="1">
    <location>
        <begin position="8"/>
        <end position="173"/>
    </location>
</feature>
<evidence type="ECO:0000259" key="1">
    <source>
        <dbReference type="PROSITE" id="PS51186"/>
    </source>
</evidence>
<dbReference type="OrthoDB" id="9132139at2"/>
<gene>
    <name evidence="3" type="ORF">DDJ31_37895</name>
    <name evidence="2" type="ORF">ELQ87_01465</name>
</gene>
<dbReference type="InterPro" id="IPR016181">
    <property type="entry name" value="Acyl_CoA_acyltransferase"/>
</dbReference>
<reference evidence="2 4" key="2">
    <citation type="submission" date="2018-12" db="EMBL/GenBank/DDBJ databases">
        <title>Streptomyces griseoviridis F1-27 complete genome.</title>
        <authorList>
            <person name="Mariita R.M."/>
            <person name="Sello J.K."/>
        </authorList>
    </citation>
    <scope>NUCLEOTIDE SEQUENCE [LARGE SCALE GENOMIC DNA]</scope>
    <source>
        <strain evidence="2 4">F1-27</strain>
    </source>
</reference>
<dbReference type="InterPro" id="IPR051531">
    <property type="entry name" value="N-acetyltransferase"/>
</dbReference>
<dbReference type="GO" id="GO:0016747">
    <property type="term" value="F:acyltransferase activity, transferring groups other than amino-acyl groups"/>
    <property type="evidence" value="ECO:0007669"/>
    <property type="project" value="InterPro"/>
</dbReference>
<protein>
    <submittedName>
        <fullName evidence="2 3">N-acetyltransferase</fullName>
    </submittedName>
</protein>
<dbReference type="RefSeq" id="WP_127176022.1">
    <property type="nucleotide sequence ID" value="NZ_CP029078.1"/>
</dbReference>
<dbReference type="PROSITE" id="PS51186">
    <property type="entry name" value="GNAT"/>
    <property type="match status" value="1"/>
</dbReference>
<accession>A0A3Q9KQ25</accession>
<sequence>MLLETSRLVLRRFRPDDAPALSAYRSDPAVARFQGWTAPVSLDSAAALVEEFAAGDPDRPGWFQYAIEEKAEGRLVGDLGVRLHENLMQADLGFTLAGDRQGRGYASEAVRAVLDDLFGSRGLRRVSAECDARNTRSARLLERVGFELEGRRPAFTWLKGEWTDDLLFGLLADRWQRLTGPGTALPA</sequence>
<dbReference type="InterPro" id="IPR000182">
    <property type="entry name" value="GNAT_dom"/>
</dbReference>
<name>A0A3Q9KQ25_STRGD</name>
<keyword evidence="2" id="KW-0808">Transferase</keyword>
<dbReference type="KEGG" id="sgd:ELQ87_01465"/>
<evidence type="ECO:0000313" key="2">
    <source>
        <dbReference type="EMBL" id="AZS83107.1"/>
    </source>
</evidence>
<dbReference type="Pfam" id="PF13302">
    <property type="entry name" value="Acetyltransf_3"/>
    <property type="match status" value="1"/>
</dbReference>
<evidence type="ECO:0000313" key="4">
    <source>
        <dbReference type="Proteomes" id="UP000271291"/>
    </source>
</evidence>
<dbReference type="SUPFAM" id="SSF55729">
    <property type="entry name" value="Acyl-CoA N-acyltransferases (Nat)"/>
    <property type="match status" value="1"/>
</dbReference>
<organism evidence="2 4">
    <name type="scientific">Streptomyces griseoviridis</name>
    <dbReference type="NCBI Taxonomy" id="45398"/>
    <lineage>
        <taxon>Bacteria</taxon>
        <taxon>Bacillati</taxon>
        <taxon>Actinomycetota</taxon>
        <taxon>Actinomycetes</taxon>
        <taxon>Kitasatosporales</taxon>
        <taxon>Streptomycetaceae</taxon>
        <taxon>Streptomyces</taxon>
    </lineage>
</organism>
<evidence type="ECO:0000313" key="3">
    <source>
        <dbReference type="EMBL" id="QCN90038.1"/>
    </source>
</evidence>
<dbReference type="Proteomes" id="UP000271291">
    <property type="component" value="Chromosome"/>
</dbReference>
<keyword evidence="5" id="KW-1185">Reference proteome</keyword>
<dbReference type="PANTHER" id="PTHR43792">
    <property type="entry name" value="GNAT FAMILY, PUTATIVE (AFU_ORTHOLOGUE AFUA_3G00765)-RELATED-RELATED"/>
    <property type="match status" value="1"/>
</dbReference>
<dbReference type="Gene3D" id="3.40.630.30">
    <property type="match status" value="1"/>
</dbReference>
<dbReference type="EMBL" id="CP029078">
    <property type="protein sequence ID" value="QCN90038.1"/>
    <property type="molecule type" value="Genomic_DNA"/>
</dbReference>
<reference evidence="3 5" key="1">
    <citation type="submission" date="2018-04" db="EMBL/GenBank/DDBJ databases">
        <title>Complete genome sequences of Streptomyces griseoviridis K61 and characterization of antagonistic properties of biological control agents.</title>
        <authorList>
            <person name="Mariita R.M."/>
            <person name="Sello J.K."/>
        </authorList>
    </citation>
    <scope>NUCLEOTIDE SEQUENCE [LARGE SCALE GENOMIC DNA]</scope>
    <source>
        <strain evidence="3 5">K61</strain>
    </source>
</reference>
<dbReference type="EMBL" id="CP034687">
    <property type="protein sequence ID" value="AZS83107.1"/>
    <property type="molecule type" value="Genomic_DNA"/>
</dbReference>